<dbReference type="EC" id="5.4.2.12" evidence="1"/>
<dbReference type="CDD" id="cd07067">
    <property type="entry name" value="HP_PGM_like"/>
    <property type="match status" value="1"/>
</dbReference>
<protein>
    <submittedName>
        <fullName evidence="1">Phosphoglycerate mutase</fullName>
        <ecNumber evidence="1">5.4.2.12</ecNumber>
    </submittedName>
</protein>
<evidence type="ECO:0000313" key="1">
    <source>
        <dbReference type="EMBL" id="MBP1905783.1"/>
    </source>
</evidence>
<keyword evidence="1" id="KW-0413">Isomerase</keyword>
<dbReference type="InterPro" id="IPR029033">
    <property type="entry name" value="His_PPase_superfam"/>
</dbReference>
<proteinExistence type="predicted"/>
<sequence>MTIIGLVRHGITDWNLEGKVQGHSDIPLNEEGRMQAQLLSQRMKGESWDYIYCSDLGRALETAQLIGEIKGIDVIMDKRLREVHCGLIEGTTEAERVKKWGYGWSKLDLGMESQQDVMARGIAFINDIVERHPDQRVLVVSHIGLLGYTLKRLIPHEDIGEHLDNTSVTILKKGEHRWECELFNCTKHLDGGLNDE</sequence>
<keyword evidence="2" id="KW-1185">Reference proteome</keyword>
<evidence type="ECO:0000313" key="2">
    <source>
        <dbReference type="Proteomes" id="UP001519272"/>
    </source>
</evidence>
<accession>A0ABS4FT73</accession>
<organism evidence="1 2">
    <name type="scientific">Paenibacillus turicensis</name>
    <dbReference type="NCBI Taxonomy" id="160487"/>
    <lineage>
        <taxon>Bacteria</taxon>
        <taxon>Bacillati</taxon>
        <taxon>Bacillota</taxon>
        <taxon>Bacilli</taxon>
        <taxon>Bacillales</taxon>
        <taxon>Paenibacillaceae</taxon>
        <taxon>Paenibacillus</taxon>
    </lineage>
</organism>
<name>A0ABS4FT73_9BACL</name>
<dbReference type="SMART" id="SM00855">
    <property type="entry name" value="PGAM"/>
    <property type="match status" value="1"/>
</dbReference>
<dbReference type="EMBL" id="JAGGKG010000010">
    <property type="protein sequence ID" value="MBP1905783.1"/>
    <property type="molecule type" value="Genomic_DNA"/>
</dbReference>
<dbReference type="Proteomes" id="UP001519272">
    <property type="component" value="Unassembled WGS sequence"/>
</dbReference>
<dbReference type="Pfam" id="PF00300">
    <property type="entry name" value="His_Phos_1"/>
    <property type="match status" value="1"/>
</dbReference>
<dbReference type="RefSeq" id="WP_210089399.1">
    <property type="nucleotide sequence ID" value="NZ_JAGGKG010000010.1"/>
</dbReference>
<reference evidence="1 2" key="1">
    <citation type="submission" date="2021-03" db="EMBL/GenBank/DDBJ databases">
        <title>Genomic Encyclopedia of Type Strains, Phase IV (KMG-IV): sequencing the most valuable type-strain genomes for metagenomic binning, comparative biology and taxonomic classification.</title>
        <authorList>
            <person name="Goeker M."/>
        </authorList>
    </citation>
    <scope>NUCLEOTIDE SEQUENCE [LARGE SCALE GENOMIC DNA]</scope>
    <source>
        <strain evidence="1 2">DSM 14349</strain>
    </source>
</reference>
<gene>
    <name evidence="1" type="ORF">J2Z32_002431</name>
</gene>
<dbReference type="InterPro" id="IPR050275">
    <property type="entry name" value="PGM_Phosphatase"/>
</dbReference>
<dbReference type="Gene3D" id="3.40.50.1240">
    <property type="entry name" value="Phosphoglycerate mutase-like"/>
    <property type="match status" value="1"/>
</dbReference>
<dbReference type="InterPro" id="IPR013078">
    <property type="entry name" value="His_Pase_superF_clade-1"/>
</dbReference>
<comment type="caution">
    <text evidence="1">The sequence shown here is derived from an EMBL/GenBank/DDBJ whole genome shotgun (WGS) entry which is preliminary data.</text>
</comment>
<dbReference type="SUPFAM" id="SSF53254">
    <property type="entry name" value="Phosphoglycerate mutase-like"/>
    <property type="match status" value="1"/>
</dbReference>
<dbReference type="GO" id="GO:0004619">
    <property type="term" value="F:phosphoglycerate mutase activity"/>
    <property type="evidence" value="ECO:0007669"/>
    <property type="project" value="UniProtKB-EC"/>
</dbReference>
<dbReference type="PANTHER" id="PTHR48100:SF1">
    <property type="entry name" value="HISTIDINE PHOSPHATASE FAMILY PROTEIN-RELATED"/>
    <property type="match status" value="1"/>
</dbReference>
<dbReference type="PANTHER" id="PTHR48100">
    <property type="entry name" value="BROAD-SPECIFICITY PHOSPHATASE YOR283W-RELATED"/>
    <property type="match status" value="1"/>
</dbReference>